<organism evidence="3 4">
    <name type="scientific">Exophiala xenobiotica</name>
    <dbReference type="NCBI Taxonomy" id="348802"/>
    <lineage>
        <taxon>Eukaryota</taxon>
        <taxon>Fungi</taxon>
        <taxon>Dikarya</taxon>
        <taxon>Ascomycota</taxon>
        <taxon>Pezizomycotina</taxon>
        <taxon>Eurotiomycetes</taxon>
        <taxon>Chaetothyriomycetidae</taxon>
        <taxon>Chaetothyriales</taxon>
        <taxon>Herpotrichiellaceae</taxon>
        <taxon>Exophiala</taxon>
    </lineage>
</organism>
<gene>
    <name evidence="3" type="ORF">PV05_01341</name>
</gene>
<protein>
    <recommendedName>
        <fullName evidence="1">protein-ribulosamine 3-kinase</fullName>
        <ecNumber evidence="1">2.7.1.172</ecNumber>
    </recommendedName>
</protein>
<dbReference type="OrthoDB" id="4118298at2759"/>
<dbReference type="RefSeq" id="XP_013321769.1">
    <property type="nucleotide sequence ID" value="XM_013466315.1"/>
</dbReference>
<dbReference type="EC" id="2.7.1.172" evidence="1"/>
<evidence type="ECO:0000313" key="3">
    <source>
        <dbReference type="EMBL" id="KIW61185.1"/>
    </source>
</evidence>
<evidence type="ECO:0000256" key="2">
    <source>
        <dbReference type="ARBA" id="ARBA00048655"/>
    </source>
</evidence>
<dbReference type="GeneID" id="25323249"/>
<sequence>MSFSTGMPAPMVQDLLEKVDVDDEVAAFFPAGYRLVSAAPHGASFWTRTARINIMLPNGHPHSYFLKVASGEVGKGMMQGEYEGVKALYKVASDFVPRPVGWGAYAADQDTFFYLCDFVDMIEELPGMSKFCSRLAKMHTDSMKWSQDGKFGFHIVTYEGSMYQDVTWSESWEELFILAMKAFAEQERRVHGESKELQELLPALYTKVCPRLLRPLQTGGRTIRPVLVHGDLWYGNMATNAATGEPIVFDPSVFWAHNEYDLDNMNVPRYRLGKQWMREYHRHLPKSQPEEDYDDRNLLYGIHGHFCASTLYPSTTRFRQMAIDELRYLVDKYPSGYEGYEDREQNDDHTHMSMHGNIDDLDDFETEEPMPGMPQIAS</sequence>
<dbReference type="Pfam" id="PF03881">
    <property type="entry name" value="Fructosamin_kin"/>
    <property type="match status" value="1"/>
</dbReference>
<dbReference type="AlphaFoldDB" id="A0A0D2F2L9"/>
<evidence type="ECO:0000313" key="4">
    <source>
        <dbReference type="Proteomes" id="UP000054342"/>
    </source>
</evidence>
<accession>A0A0D2F2L9</accession>
<dbReference type="PANTHER" id="PTHR12149:SF8">
    <property type="entry name" value="PROTEIN-RIBULOSAMINE 3-KINASE"/>
    <property type="match status" value="1"/>
</dbReference>
<dbReference type="GO" id="GO:0102193">
    <property type="term" value="F:protein-ribulosamine 3-kinase activity"/>
    <property type="evidence" value="ECO:0007669"/>
    <property type="project" value="UniProtKB-EC"/>
</dbReference>
<reference evidence="3 4" key="1">
    <citation type="submission" date="2015-01" db="EMBL/GenBank/DDBJ databases">
        <title>The Genome Sequence of Exophiala xenobiotica CBS118157.</title>
        <authorList>
            <consortium name="The Broad Institute Genomics Platform"/>
            <person name="Cuomo C."/>
            <person name="de Hoog S."/>
            <person name="Gorbushina A."/>
            <person name="Stielow B."/>
            <person name="Teixiera M."/>
            <person name="Abouelleil A."/>
            <person name="Chapman S.B."/>
            <person name="Priest M."/>
            <person name="Young S.K."/>
            <person name="Wortman J."/>
            <person name="Nusbaum C."/>
            <person name="Birren B."/>
        </authorList>
    </citation>
    <scope>NUCLEOTIDE SEQUENCE [LARGE SCALE GENOMIC DNA]</scope>
    <source>
        <strain evidence="3 4">CBS 118157</strain>
    </source>
</reference>
<comment type="catalytic activity">
    <reaction evidence="2">
        <text>N(6)-D-ribulosyl-L-lysyl-[protein] + ATP = N(6)-(3-O-phospho-D-ribulosyl)-L-lysyl-[protein] + ADP + H(+)</text>
        <dbReference type="Rhea" id="RHEA:48432"/>
        <dbReference type="Rhea" id="RHEA-COMP:12103"/>
        <dbReference type="Rhea" id="RHEA-COMP:12104"/>
        <dbReference type="ChEBI" id="CHEBI:15378"/>
        <dbReference type="ChEBI" id="CHEBI:30616"/>
        <dbReference type="ChEBI" id="CHEBI:90418"/>
        <dbReference type="ChEBI" id="CHEBI:90420"/>
        <dbReference type="ChEBI" id="CHEBI:456216"/>
        <dbReference type="EC" id="2.7.1.172"/>
    </reaction>
    <physiologicalReaction direction="left-to-right" evidence="2">
        <dbReference type="Rhea" id="RHEA:48433"/>
    </physiologicalReaction>
</comment>
<proteinExistence type="predicted"/>
<dbReference type="SUPFAM" id="SSF56112">
    <property type="entry name" value="Protein kinase-like (PK-like)"/>
    <property type="match status" value="1"/>
</dbReference>
<dbReference type="InterPro" id="IPR011009">
    <property type="entry name" value="Kinase-like_dom_sf"/>
</dbReference>
<dbReference type="HOGENOM" id="CLU_036517_1_2_1"/>
<evidence type="ECO:0000256" key="1">
    <source>
        <dbReference type="ARBA" id="ARBA00011961"/>
    </source>
</evidence>
<dbReference type="EMBL" id="KN847317">
    <property type="protein sequence ID" value="KIW61185.1"/>
    <property type="molecule type" value="Genomic_DNA"/>
</dbReference>
<dbReference type="InterPro" id="IPR016477">
    <property type="entry name" value="Fructo-/Ketosamine-3-kinase"/>
</dbReference>
<keyword evidence="4" id="KW-1185">Reference proteome</keyword>
<dbReference type="PANTHER" id="PTHR12149">
    <property type="entry name" value="FRUCTOSAMINE 3 KINASE-RELATED PROTEIN"/>
    <property type="match status" value="1"/>
</dbReference>
<dbReference type="Proteomes" id="UP000054342">
    <property type="component" value="Unassembled WGS sequence"/>
</dbReference>
<name>A0A0D2F2L9_9EURO</name>
<dbReference type="Gene3D" id="3.90.1200.10">
    <property type="match status" value="1"/>
</dbReference>